<dbReference type="InterPro" id="IPR010090">
    <property type="entry name" value="Phage_tape_meas"/>
</dbReference>
<dbReference type="PANTHER" id="PTHR37813:SF1">
    <property type="entry name" value="FELS-2 PROPHAGE PROTEIN"/>
    <property type="match status" value="1"/>
</dbReference>
<dbReference type="eggNOG" id="COG5283">
    <property type="taxonomic scope" value="Bacteria"/>
</dbReference>
<sequence>MTRRTSQLVVEMIDRVSGSAKRIGRSIRGVNSAVNDSTKGGVTVQERLHAAIARNDAALSRARMGILDSVGAYYALKGAIGGPVQAAREFESSMADVKKVVNFKTPEEYKQFEKDLMDLSTQVPISVNGLAAIAAAAGQAGIAGEDLTKFTEAAAKVGTAFDISADEAGAGMAKLMTGMGMSIDEVVSLSDAMNYLSNSQASSAAEILDVMKRVGATAKQYGYSAKEVAAFSSAMIASGAPAEVAATSFRNMGRALTKGESATKRQRQAFNDLGLDAGKVAKRMQEDAVATTIDVLERISKLPKETQAAVSSNLFGDEARALGPLLTNLDLVKSSMGLVADESKYAGSAFKEFEVRNATFDAKVRRFDNTMEKLKITIGSALLPVLSDLMDKLAPIAESMANMIDAHPQITAGIMSVVGGLVALKGAIGVLRFVGLLGKGGALALMARGLGLVGSAATAMGASVSAGAATADAALAALEAKTAARARRLAALKWGGIGLAATVALTPTTANTDRMTGESESDMLKRSEAGFAALTPAQRQAAVDAEYAAASGGKIPAEAAREKVALLRSEAVDVRATIAELKGDIDNLGNGPMTSVMAAPLRDQLDARKGDLAELETKIRDAEAAAQALGAVSVEPKVRTYSIDAAISRLAVLAKSFRALPYSAQVQAPAPATSQFPLSGKRAKGGPMSAGGAYLVGENGPEVVTPSRGGFVHPNGSGGGGARFGDIHISFAPVIQGGGDFASMMDRVMREFEDRMRMSLTGVMADLPGGM</sequence>
<name>A0A074JCR4_9RHOB</name>
<accession>A0A074JCR4</accession>
<feature type="domain" description="Phage tail tape measure protein" evidence="3">
    <location>
        <begin position="114"/>
        <end position="316"/>
    </location>
</feature>
<evidence type="ECO:0000259" key="3">
    <source>
        <dbReference type="Pfam" id="PF10145"/>
    </source>
</evidence>
<reference evidence="4 5" key="1">
    <citation type="submission" date="2013-07" db="EMBL/GenBank/DDBJ databases">
        <title>Thioclava pacifica DSM 10166 Genome Sequencing.</title>
        <authorList>
            <person name="Lai Q."/>
            <person name="Shao Z."/>
        </authorList>
    </citation>
    <scope>NUCLEOTIDE SEQUENCE [LARGE SCALE GENOMIC DNA]</scope>
    <source>
        <strain evidence="4 5">DSM 10166</strain>
    </source>
</reference>
<proteinExistence type="predicted"/>
<dbReference type="RefSeq" id="WP_051692407.1">
    <property type="nucleotide sequence ID" value="NZ_AUND01000016.1"/>
</dbReference>
<keyword evidence="2" id="KW-0175">Coiled coil</keyword>
<dbReference type="STRING" id="1353537.TP2_17920"/>
<keyword evidence="5" id="KW-1185">Reference proteome</keyword>
<gene>
    <name evidence="4" type="ORF">TP2_17920</name>
</gene>
<dbReference type="AlphaFoldDB" id="A0A074JCR4"/>
<dbReference type="PANTHER" id="PTHR37813">
    <property type="entry name" value="FELS-2 PROPHAGE PROTEIN"/>
    <property type="match status" value="1"/>
</dbReference>
<organism evidence="4 5">
    <name type="scientific">Thioclava pacifica DSM 10166</name>
    <dbReference type="NCBI Taxonomy" id="1353537"/>
    <lineage>
        <taxon>Bacteria</taxon>
        <taxon>Pseudomonadati</taxon>
        <taxon>Pseudomonadota</taxon>
        <taxon>Alphaproteobacteria</taxon>
        <taxon>Rhodobacterales</taxon>
        <taxon>Paracoccaceae</taxon>
        <taxon>Thioclava</taxon>
    </lineage>
</organism>
<keyword evidence="1" id="KW-1188">Viral release from host cell</keyword>
<evidence type="ECO:0000256" key="2">
    <source>
        <dbReference type="SAM" id="Coils"/>
    </source>
</evidence>
<evidence type="ECO:0000256" key="1">
    <source>
        <dbReference type="ARBA" id="ARBA00022612"/>
    </source>
</evidence>
<feature type="coiled-coil region" evidence="2">
    <location>
        <begin position="605"/>
        <end position="632"/>
    </location>
</feature>
<evidence type="ECO:0000313" key="5">
    <source>
        <dbReference type="Proteomes" id="UP000027432"/>
    </source>
</evidence>
<dbReference type="EMBL" id="AUND01000016">
    <property type="protein sequence ID" value="KEO53398.1"/>
    <property type="molecule type" value="Genomic_DNA"/>
</dbReference>
<dbReference type="Proteomes" id="UP000027432">
    <property type="component" value="Unassembled WGS sequence"/>
</dbReference>
<dbReference type="OrthoDB" id="5461326at2"/>
<dbReference type="Pfam" id="PF10145">
    <property type="entry name" value="PhageMin_Tail"/>
    <property type="match status" value="1"/>
</dbReference>
<dbReference type="NCBIfam" id="TIGR01760">
    <property type="entry name" value="tape_meas_TP901"/>
    <property type="match status" value="1"/>
</dbReference>
<comment type="caution">
    <text evidence="4">The sequence shown here is derived from an EMBL/GenBank/DDBJ whole genome shotgun (WGS) entry which is preliminary data.</text>
</comment>
<evidence type="ECO:0000313" key="4">
    <source>
        <dbReference type="EMBL" id="KEO53398.1"/>
    </source>
</evidence>
<protein>
    <submittedName>
        <fullName evidence="4">Transglycosylase</fullName>
    </submittedName>
</protein>